<keyword evidence="5" id="KW-0808">Transferase</keyword>
<evidence type="ECO:0000256" key="10">
    <source>
        <dbReference type="ARBA" id="ARBA00023136"/>
    </source>
</evidence>
<keyword evidence="7 14" id="KW-0418">Kinase</keyword>
<comment type="caution">
    <text evidence="14">The sequence shown here is derived from an EMBL/GenBank/DDBJ whole genome shotgun (WGS) entry which is preliminary data.</text>
</comment>
<dbReference type="PROSITE" id="PS50885">
    <property type="entry name" value="HAMP"/>
    <property type="match status" value="1"/>
</dbReference>
<sequence>MLTNNKRYQGKLRLRTVFLIVSLVVLVLPLGSIFFFRIYENELVRQTELSLISQAAVIAASYKQQVANLITAKSNYGVKINNEAKPKIDNYYTPIYPQIDLAKNKSLPSRPDGITPQTPADTVAVQAGKLLTVVLLDSQKTTLTGIRLLDYHGNVIAGRSELGLSFAHISEIKAAMEGHYTSVIRQRISDEPPPALASISRGTGIRVFVALPVIHRDQLWGVVYLSRTPKNILKHLYAEKDKVILAGATIIVLTFLLALFTSYAISQPIYRLIQKTARVSEGDQQSMEPLEHPVTKELELLSKSFSKMAKSLHQRSEYIREFAAHVSHELKTPLTSIQGAAELLIDHIDEMETNTKQQFLSNIQQDTDRLKRLVTRLLELARADSQTSDNETADLMVVLNKLSSRYQETELQIALPKHHSCRITITADNLETILINLFDNAKQHGATKIDTYLKTSGQLIELTITDNGSGISQANSDKIFTPFFTTRREQSGTGLGLSIIKSLMEACQGSIILADTEIGTSFVLQFRQADQ</sequence>
<comment type="subcellular location">
    <subcellularLocation>
        <location evidence="2">Membrane</location>
    </subcellularLocation>
</comment>
<evidence type="ECO:0000256" key="2">
    <source>
        <dbReference type="ARBA" id="ARBA00004370"/>
    </source>
</evidence>
<dbReference type="SUPFAM" id="SSF47384">
    <property type="entry name" value="Homodimeric domain of signal transducing histidine kinase"/>
    <property type="match status" value="1"/>
</dbReference>
<evidence type="ECO:0000256" key="5">
    <source>
        <dbReference type="ARBA" id="ARBA00022679"/>
    </source>
</evidence>
<dbReference type="InterPro" id="IPR003661">
    <property type="entry name" value="HisK_dim/P_dom"/>
</dbReference>
<keyword evidence="10 11" id="KW-0472">Membrane</keyword>
<evidence type="ECO:0000256" key="1">
    <source>
        <dbReference type="ARBA" id="ARBA00000085"/>
    </source>
</evidence>
<evidence type="ECO:0000313" key="14">
    <source>
        <dbReference type="EMBL" id="MDE1461233.1"/>
    </source>
</evidence>
<name>A0ABT5U710_9GAMM</name>
<reference evidence="14 15" key="1">
    <citation type="submission" date="2022-11" db="EMBL/GenBank/DDBJ databases">
        <title>Spartinivicinus poritis sp. nov., isolated from scleractinian coral Porites lutea.</title>
        <authorList>
            <person name="Zhang G."/>
            <person name="Cai L."/>
            <person name="Wei Q."/>
        </authorList>
    </citation>
    <scope>NUCLEOTIDE SEQUENCE [LARGE SCALE GENOMIC DNA]</scope>
    <source>
        <strain evidence="14 15">A2-2</strain>
    </source>
</reference>
<evidence type="ECO:0000256" key="7">
    <source>
        <dbReference type="ARBA" id="ARBA00022777"/>
    </source>
</evidence>
<evidence type="ECO:0000256" key="11">
    <source>
        <dbReference type="SAM" id="Phobius"/>
    </source>
</evidence>
<dbReference type="InterPro" id="IPR036097">
    <property type="entry name" value="HisK_dim/P_sf"/>
</dbReference>
<dbReference type="InterPro" id="IPR036890">
    <property type="entry name" value="HATPase_C_sf"/>
</dbReference>
<dbReference type="Pfam" id="PF00512">
    <property type="entry name" value="HisKA"/>
    <property type="match status" value="1"/>
</dbReference>
<accession>A0ABT5U710</accession>
<feature type="domain" description="HAMP" evidence="13">
    <location>
        <begin position="263"/>
        <end position="317"/>
    </location>
</feature>
<keyword evidence="4" id="KW-0597">Phosphoprotein</keyword>
<keyword evidence="15" id="KW-1185">Reference proteome</keyword>
<evidence type="ECO:0000259" key="13">
    <source>
        <dbReference type="PROSITE" id="PS50885"/>
    </source>
</evidence>
<dbReference type="PANTHER" id="PTHR45436:SF5">
    <property type="entry name" value="SENSOR HISTIDINE KINASE TRCS"/>
    <property type="match status" value="1"/>
</dbReference>
<dbReference type="Proteomes" id="UP001528823">
    <property type="component" value="Unassembled WGS sequence"/>
</dbReference>
<gene>
    <name evidence="14" type="ORF">ORQ98_04565</name>
</gene>
<proteinExistence type="predicted"/>
<dbReference type="InterPro" id="IPR050428">
    <property type="entry name" value="TCS_sensor_his_kinase"/>
</dbReference>
<dbReference type="Gene3D" id="6.10.340.10">
    <property type="match status" value="1"/>
</dbReference>
<dbReference type="GO" id="GO:0016301">
    <property type="term" value="F:kinase activity"/>
    <property type="evidence" value="ECO:0007669"/>
    <property type="project" value="UniProtKB-KW"/>
</dbReference>
<dbReference type="Pfam" id="PF02518">
    <property type="entry name" value="HATPase_c"/>
    <property type="match status" value="1"/>
</dbReference>
<dbReference type="SUPFAM" id="SSF55874">
    <property type="entry name" value="ATPase domain of HSP90 chaperone/DNA topoisomerase II/histidine kinase"/>
    <property type="match status" value="1"/>
</dbReference>
<dbReference type="PRINTS" id="PR00344">
    <property type="entry name" value="BCTRLSENSOR"/>
</dbReference>
<keyword evidence="6 11" id="KW-0812">Transmembrane</keyword>
<evidence type="ECO:0000256" key="8">
    <source>
        <dbReference type="ARBA" id="ARBA00022989"/>
    </source>
</evidence>
<dbReference type="EC" id="2.7.13.3" evidence="3"/>
<dbReference type="RefSeq" id="WP_274687601.1">
    <property type="nucleotide sequence ID" value="NZ_JAPMOU010000004.1"/>
</dbReference>
<comment type="catalytic activity">
    <reaction evidence="1">
        <text>ATP + protein L-histidine = ADP + protein N-phospho-L-histidine.</text>
        <dbReference type="EC" id="2.7.13.3"/>
    </reaction>
</comment>
<feature type="transmembrane region" description="Helical" evidence="11">
    <location>
        <begin position="243"/>
        <end position="265"/>
    </location>
</feature>
<keyword evidence="8 11" id="KW-1133">Transmembrane helix</keyword>
<dbReference type="PROSITE" id="PS50109">
    <property type="entry name" value="HIS_KIN"/>
    <property type="match status" value="1"/>
</dbReference>
<feature type="transmembrane region" description="Helical" evidence="11">
    <location>
        <begin position="12"/>
        <end position="36"/>
    </location>
</feature>
<evidence type="ECO:0000313" key="15">
    <source>
        <dbReference type="Proteomes" id="UP001528823"/>
    </source>
</evidence>
<evidence type="ECO:0000256" key="3">
    <source>
        <dbReference type="ARBA" id="ARBA00012438"/>
    </source>
</evidence>
<dbReference type="Gene3D" id="3.30.565.10">
    <property type="entry name" value="Histidine kinase-like ATPase, C-terminal domain"/>
    <property type="match status" value="1"/>
</dbReference>
<dbReference type="InterPro" id="IPR004358">
    <property type="entry name" value="Sig_transdc_His_kin-like_C"/>
</dbReference>
<evidence type="ECO:0000259" key="12">
    <source>
        <dbReference type="PROSITE" id="PS50109"/>
    </source>
</evidence>
<dbReference type="SMART" id="SM00387">
    <property type="entry name" value="HATPase_c"/>
    <property type="match status" value="1"/>
</dbReference>
<evidence type="ECO:0000256" key="6">
    <source>
        <dbReference type="ARBA" id="ARBA00022692"/>
    </source>
</evidence>
<keyword evidence="9" id="KW-0902">Two-component regulatory system</keyword>
<evidence type="ECO:0000256" key="4">
    <source>
        <dbReference type="ARBA" id="ARBA00022553"/>
    </source>
</evidence>
<dbReference type="InterPro" id="IPR003660">
    <property type="entry name" value="HAMP_dom"/>
</dbReference>
<feature type="domain" description="Histidine kinase" evidence="12">
    <location>
        <begin position="325"/>
        <end position="530"/>
    </location>
</feature>
<dbReference type="InterPro" id="IPR003594">
    <property type="entry name" value="HATPase_dom"/>
</dbReference>
<dbReference type="EMBL" id="JAPMOU010000004">
    <property type="protein sequence ID" value="MDE1461233.1"/>
    <property type="molecule type" value="Genomic_DNA"/>
</dbReference>
<dbReference type="InterPro" id="IPR005467">
    <property type="entry name" value="His_kinase_dom"/>
</dbReference>
<dbReference type="Gene3D" id="1.10.287.130">
    <property type="match status" value="1"/>
</dbReference>
<dbReference type="PANTHER" id="PTHR45436">
    <property type="entry name" value="SENSOR HISTIDINE KINASE YKOH"/>
    <property type="match status" value="1"/>
</dbReference>
<organism evidence="14 15">
    <name type="scientific">Spartinivicinus poritis</name>
    <dbReference type="NCBI Taxonomy" id="2994640"/>
    <lineage>
        <taxon>Bacteria</taxon>
        <taxon>Pseudomonadati</taxon>
        <taxon>Pseudomonadota</taxon>
        <taxon>Gammaproteobacteria</taxon>
        <taxon>Oceanospirillales</taxon>
        <taxon>Zooshikellaceae</taxon>
        <taxon>Spartinivicinus</taxon>
    </lineage>
</organism>
<dbReference type="SMART" id="SM00388">
    <property type="entry name" value="HisKA"/>
    <property type="match status" value="1"/>
</dbReference>
<evidence type="ECO:0000256" key="9">
    <source>
        <dbReference type="ARBA" id="ARBA00023012"/>
    </source>
</evidence>
<protein>
    <recommendedName>
        <fullName evidence="3">histidine kinase</fullName>
        <ecNumber evidence="3">2.7.13.3</ecNumber>
    </recommendedName>
</protein>
<dbReference type="CDD" id="cd00082">
    <property type="entry name" value="HisKA"/>
    <property type="match status" value="1"/>
</dbReference>